<dbReference type="EMBL" id="LAZP02000686">
    <property type="protein sequence ID" value="PFH56018.1"/>
    <property type="molecule type" value="Genomic_DNA"/>
</dbReference>
<feature type="region of interest" description="Disordered" evidence="1">
    <location>
        <begin position="147"/>
        <end position="183"/>
    </location>
</feature>
<protein>
    <submittedName>
        <fullName evidence="2">Uncharacterized protein</fullName>
    </submittedName>
</protein>
<keyword evidence="3" id="KW-1185">Reference proteome</keyword>
<evidence type="ECO:0000313" key="2">
    <source>
        <dbReference type="EMBL" id="PFH56018.1"/>
    </source>
</evidence>
<comment type="caution">
    <text evidence="2">The sequence shown here is derived from an EMBL/GenBank/DDBJ whole genome shotgun (WGS) entry which is preliminary data.</text>
</comment>
<dbReference type="AlphaFoldDB" id="A0A2A9P3V1"/>
<reference evidence="2 3" key="1">
    <citation type="journal article" date="2015" name="BMC Genomics">
        <title>Gene expression during zombie ant biting behavior reflects the complexity underlying fungal parasitic behavioral manipulation.</title>
        <authorList>
            <person name="de Bekker C."/>
            <person name="Ohm R.A."/>
            <person name="Loreto R.G."/>
            <person name="Sebastian A."/>
            <person name="Albert I."/>
            <person name="Merrow M."/>
            <person name="Brachmann A."/>
            <person name="Hughes D.P."/>
        </authorList>
    </citation>
    <scope>NUCLEOTIDE SEQUENCE [LARGE SCALE GENOMIC DNA]</scope>
    <source>
        <strain evidence="2 3">SC16a</strain>
    </source>
</reference>
<reference evidence="2 3" key="2">
    <citation type="journal article" date="2017" name="Sci. Rep.">
        <title>Ant-infecting Ophiocordyceps genomes reveal a high diversity of potential behavioral manipulation genes and a possible major role for enterotoxins.</title>
        <authorList>
            <person name="de Bekker C."/>
            <person name="Ohm R.A."/>
            <person name="Evans H.C."/>
            <person name="Brachmann A."/>
            <person name="Hughes D.P."/>
        </authorList>
    </citation>
    <scope>NUCLEOTIDE SEQUENCE [LARGE SCALE GENOMIC DNA]</scope>
    <source>
        <strain evidence="2 3">SC16a</strain>
    </source>
</reference>
<organism evidence="2 3">
    <name type="scientific">Ophiocordyceps unilateralis</name>
    <name type="common">Zombie-ant fungus</name>
    <name type="synonym">Torrubia unilateralis</name>
    <dbReference type="NCBI Taxonomy" id="268505"/>
    <lineage>
        <taxon>Eukaryota</taxon>
        <taxon>Fungi</taxon>
        <taxon>Dikarya</taxon>
        <taxon>Ascomycota</taxon>
        <taxon>Pezizomycotina</taxon>
        <taxon>Sordariomycetes</taxon>
        <taxon>Hypocreomycetidae</taxon>
        <taxon>Hypocreales</taxon>
        <taxon>Ophiocordycipitaceae</taxon>
        <taxon>Ophiocordyceps</taxon>
    </lineage>
</organism>
<evidence type="ECO:0000256" key="1">
    <source>
        <dbReference type="SAM" id="MobiDB-lite"/>
    </source>
</evidence>
<proteinExistence type="predicted"/>
<evidence type="ECO:0000313" key="3">
    <source>
        <dbReference type="Proteomes" id="UP000037136"/>
    </source>
</evidence>
<feature type="compositionally biased region" description="Basic and acidic residues" evidence="1">
    <location>
        <begin position="316"/>
        <end position="327"/>
    </location>
</feature>
<name>A0A2A9P3V1_OPHUN</name>
<dbReference type="STRING" id="268505.A0A2A9P3V1"/>
<gene>
    <name evidence="2" type="ORF">XA68_17192</name>
</gene>
<feature type="region of interest" description="Disordered" evidence="1">
    <location>
        <begin position="294"/>
        <end position="354"/>
    </location>
</feature>
<dbReference type="Proteomes" id="UP000037136">
    <property type="component" value="Unassembled WGS sequence"/>
</dbReference>
<accession>A0A2A9P3V1</accession>
<feature type="compositionally biased region" description="Acidic residues" evidence="1">
    <location>
        <begin position="165"/>
        <end position="178"/>
    </location>
</feature>
<sequence length="566" mass="63299">MALASPISQSSETVSFYTANDSDTSPSMAYREARPLPRELQEHCRIFLEEQLYLCAVNLLNSTLASGLARVKGSVKKVPVPPPSHLALLATLVVHPAHTTRAENAEQAAVAALALDYLRNLLAVVGPVNAGFRAAFRFGRMASASRRRHADNGDMSDGSDRDGEERDDDEDDDDDDDDGLRGSMAHENSVWVRGQDLWSTVGWAFNTATRYPRRWRFWKVWLEFMLDVLDADWEERTRIDTEAHHLEGGDEEPIASRAQSMIAMYMDQRDGRQSGLKRITKALFADGRDLSTSAFPQVFDNEPRGPRDTSKKRKREQLDLQNDKFGDYLDDDSISSGISEPPTPQKPRSVRKDVPFGLSSPGLAESVPLRLRFFTRLSAAAWALRRRAELDRLYEDFAVAVKVLPLSMFSLFVTQRENPLPPEAHVTITKELFQLLLPAKHKDPSKVDPENDALGGLTMPMLEHCYISWPANTVGFEDNAKLSLVVENALQLLWTCDLLEYSDSLAEAAVKGIEARKTKSLTRRTGRVRADAGGDVLSQDVLSNSAERIRVLLELLRECAESEEES</sequence>
<dbReference type="OrthoDB" id="5411773at2759"/>